<dbReference type="AlphaFoldDB" id="A0A834KJM1"/>
<protein>
    <recommendedName>
        <fullName evidence="4">Secreted protein</fullName>
    </recommendedName>
</protein>
<feature type="signal peptide" evidence="1">
    <location>
        <begin position="1"/>
        <end position="29"/>
    </location>
</feature>
<feature type="chain" id="PRO_5032276853" description="Secreted protein" evidence="1">
    <location>
        <begin position="30"/>
        <end position="127"/>
    </location>
</feature>
<reference evidence="2" key="1">
    <citation type="journal article" date="2020" name="G3 (Bethesda)">
        <title>High-Quality Assemblies for Three Invasive Social Wasps from the &lt;i&gt;Vespula&lt;/i&gt; Genus.</title>
        <authorList>
            <person name="Harrop T.W.R."/>
            <person name="Guhlin J."/>
            <person name="McLaughlin G.M."/>
            <person name="Permina E."/>
            <person name="Stockwell P."/>
            <person name="Gilligan J."/>
            <person name="Le Lec M.F."/>
            <person name="Gruber M.A.M."/>
            <person name="Quinn O."/>
            <person name="Lovegrove M."/>
            <person name="Duncan E.J."/>
            <person name="Remnant E.J."/>
            <person name="Van Eeckhoven J."/>
            <person name="Graham B."/>
            <person name="Knapp R.A."/>
            <person name="Langford K.W."/>
            <person name="Kronenberg Z."/>
            <person name="Press M.O."/>
            <person name="Eacker S.M."/>
            <person name="Wilson-Rankin E.E."/>
            <person name="Purcell J."/>
            <person name="Lester P.J."/>
            <person name="Dearden P.K."/>
        </authorList>
    </citation>
    <scope>NUCLEOTIDE SEQUENCE</scope>
    <source>
        <strain evidence="2">Volc-1</strain>
    </source>
</reference>
<evidence type="ECO:0000313" key="3">
    <source>
        <dbReference type="Proteomes" id="UP000600918"/>
    </source>
</evidence>
<dbReference type="Proteomes" id="UP000600918">
    <property type="component" value="Unassembled WGS sequence"/>
</dbReference>
<gene>
    <name evidence="2" type="ORF">H0235_014061</name>
</gene>
<name>A0A834KJM1_VESPE</name>
<keyword evidence="3" id="KW-1185">Reference proteome</keyword>
<dbReference type="EMBL" id="JACSDY010000014">
    <property type="protein sequence ID" value="KAF7409209.1"/>
    <property type="molecule type" value="Genomic_DNA"/>
</dbReference>
<comment type="caution">
    <text evidence="2">The sequence shown here is derived from an EMBL/GenBank/DDBJ whole genome shotgun (WGS) entry which is preliminary data.</text>
</comment>
<accession>A0A834KJM1</accession>
<organism evidence="2 3">
    <name type="scientific">Vespula pensylvanica</name>
    <name type="common">Western yellow jacket</name>
    <name type="synonym">Wasp</name>
    <dbReference type="NCBI Taxonomy" id="30213"/>
    <lineage>
        <taxon>Eukaryota</taxon>
        <taxon>Metazoa</taxon>
        <taxon>Ecdysozoa</taxon>
        <taxon>Arthropoda</taxon>
        <taxon>Hexapoda</taxon>
        <taxon>Insecta</taxon>
        <taxon>Pterygota</taxon>
        <taxon>Neoptera</taxon>
        <taxon>Endopterygota</taxon>
        <taxon>Hymenoptera</taxon>
        <taxon>Apocrita</taxon>
        <taxon>Aculeata</taxon>
        <taxon>Vespoidea</taxon>
        <taxon>Vespidae</taxon>
        <taxon>Vespinae</taxon>
        <taxon>Vespula</taxon>
    </lineage>
</organism>
<evidence type="ECO:0000256" key="1">
    <source>
        <dbReference type="SAM" id="SignalP"/>
    </source>
</evidence>
<keyword evidence="1" id="KW-0732">Signal</keyword>
<evidence type="ECO:0000313" key="2">
    <source>
        <dbReference type="EMBL" id="KAF7409209.1"/>
    </source>
</evidence>
<evidence type="ECO:0008006" key="4">
    <source>
        <dbReference type="Google" id="ProtNLM"/>
    </source>
</evidence>
<proteinExistence type="predicted"/>
<sequence>MAATFCTVGERCSIVVWLLLVNARFHVTGDHGGGGGGGSDGGGTTTAAATALLLVQDTTPLLLNVPRSWRGLHGNFVAIPPHLTTTTDSSNSISDNASYVLMCQRPRGLQPLEHHYHHHHHHHQCHQ</sequence>